<organism evidence="1 2">
    <name type="scientific">Maledivibacter halophilus</name>
    <dbReference type="NCBI Taxonomy" id="36842"/>
    <lineage>
        <taxon>Bacteria</taxon>
        <taxon>Bacillati</taxon>
        <taxon>Bacillota</taxon>
        <taxon>Clostridia</taxon>
        <taxon>Peptostreptococcales</taxon>
        <taxon>Caminicellaceae</taxon>
        <taxon>Maledivibacter</taxon>
    </lineage>
</organism>
<dbReference type="Proteomes" id="UP000190285">
    <property type="component" value="Unassembled WGS sequence"/>
</dbReference>
<dbReference type="AlphaFoldDB" id="A0A1T5IMV5"/>
<gene>
    <name evidence="1" type="ORF">SAMN02194393_00554</name>
</gene>
<proteinExistence type="predicted"/>
<evidence type="ECO:0000313" key="1">
    <source>
        <dbReference type="EMBL" id="SKC40487.1"/>
    </source>
</evidence>
<dbReference type="EMBL" id="FUZT01000001">
    <property type="protein sequence ID" value="SKC40487.1"/>
    <property type="molecule type" value="Genomic_DNA"/>
</dbReference>
<evidence type="ECO:0000313" key="2">
    <source>
        <dbReference type="Proteomes" id="UP000190285"/>
    </source>
</evidence>
<reference evidence="1 2" key="1">
    <citation type="submission" date="2017-02" db="EMBL/GenBank/DDBJ databases">
        <authorList>
            <person name="Peterson S.W."/>
        </authorList>
    </citation>
    <scope>NUCLEOTIDE SEQUENCE [LARGE SCALE GENOMIC DNA]</scope>
    <source>
        <strain evidence="1 2">M1</strain>
    </source>
</reference>
<dbReference type="STRING" id="36842.SAMN02194393_00554"/>
<name>A0A1T5IMV5_9FIRM</name>
<keyword evidence="2" id="KW-1185">Reference proteome</keyword>
<accession>A0A1T5IMV5</accession>
<sequence length="40" mass="4631">MIRGNENKKKIILTEKAARGFIDRFLNKNNLKLVGELCKI</sequence>
<protein>
    <submittedName>
        <fullName evidence="1">Uncharacterized protein</fullName>
    </submittedName>
</protein>